<dbReference type="KEGG" id="kcm:ABWK59_30680"/>
<dbReference type="AlphaFoldDB" id="A0AAU8K672"/>
<name>A0AAU8K672_9ACTN</name>
<proteinExistence type="predicted"/>
<evidence type="ECO:0000313" key="1">
    <source>
        <dbReference type="EMBL" id="XCM82975.1"/>
    </source>
</evidence>
<dbReference type="RefSeq" id="WP_354643910.1">
    <property type="nucleotide sequence ID" value="NZ_CP159872.1"/>
</dbReference>
<reference evidence="1" key="1">
    <citation type="submission" date="2024-06" db="EMBL/GenBank/DDBJ databases">
        <title>The genome sequences of Kitasatospora sp. strain HUAS MG31.</title>
        <authorList>
            <person name="Mo P."/>
        </authorList>
    </citation>
    <scope>NUCLEOTIDE SEQUENCE</scope>
    <source>
        <strain evidence="1">HUAS MG31</strain>
    </source>
</reference>
<gene>
    <name evidence="1" type="ORF">ABWK59_30680</name>
</gene>
<organism evidence="1">
    <name type="scientific">Kitasatospora camelliae</name>
    <dbReference type="NCBI Taxonomy" id="3156397"/>
    <lineage>
        <taxon>Bacteria</taxon>
        <taxon>Bacillati</taxon>
        <taxon>Actinomycetota</taxon>
        <taxon>Actinomycetes</taxon>
        <taxon>Kitasatosporales</taxon>
        <taxon>Streptomycetaceae</taxon>
        <taxon>Kitasatospora</taxon>
    </lineage>
</organism>
<dbReference type="EMBL" id="CP159872">
    <property type="protein sequence ID" value="XCM82975.1"/>
    <property type="molecule type" value="Genomic_DNA"/>
</dbReference>
<sequence length="103" mass="11157">MTAEQDGSETLAHANLSQYVADALLVDDTHHVVPGPITQWGVLAACGDAVEAWLRAQRDAAADHPEAWQMMDGLLDLYRLHADTRTPLDQHVCEGGTPDDCHG</sequence>
<accession>A0AAU8K672</accession>
<protein>
    <submittedName>
        <fullName evidence="1">Uncharacterized protein</fullName>
    </submittedName>
</protein>